<dbReference type="CDD" id="cd22160">
    <property type="entry name" value="F-box_AtFBL13-like"/>
    <property type="match status" value="1"/>
</dbReference>
<protein>
    <recommendedName>
        <fullName evidence="2">F-box domain-containing protein</fullName>
    </recommendedName>
</protein>
<dbReference type="InterPro" id="IPR036047">
    <property type="entry name" value="F-box-like_dom_sf"/>
</dbReference>
<feature type="region of interest" description="Disordered" evidence="1">
    <location>
        <begin position="1"/>
        <end position="36"/>
    </location>
</feature>
<feature type="domain" description="F-box" evidence="2">
    <location>
        <begin position="84"/>
        <end position="132"/>
    </location>
</feature>
<organism evidence="3 4">
    <name type="scientific">Cinchona calisaya</name>
    <dbReference type="NCBI Taxonomy" id="153742"/>
    <lineage>
        <taxon>Eukaryota</taxon>
        <taxon>Viridiplantae</taxon>
        <taxon>Streptophyta</taxon>
        <taxon>Embryophyta</taxon>
        <taxon>Tracheophyta</taxon>
        <taxon>Spermatophyta</taxon>
        <taxon>Magnoliopsida</taxon>
        <taxon>eudicotyledons</taxon>
        <taxon>Gunneridae</taxon>
        <taxon>Pentapetalae</taxon>
        <taxon>asterids</taxon>
        <taxon>lamiids</taxon>
        <taxon>Gentianales</taxon>
        <taxon>Rubiaceae</taxon>
        <taxon>Cinchonoideae</taxon>
        <taxon>Cinchoneae</taxon>
        <taxon>Cinchona</taxon>
    </lineage>
</organism>
<evidence type="ECO:0000256" key="1">
    <source>
        <dbReference type="SAM" id="MobiDB-lite"/>
    </source>
</evidence>
<dbReference type="SUPFAM" id="SSF81383">
    <property type="entry name" value="F-box domain"/>
    <property type="match status" value="1"/>
</dbReference>
<dbReference type="EMBL" id="JBJUIK010000013">
    <property type="protein sequence ID" value="KAL3507652.1"/>
    <property type="molecule type" value="Genomic_DNA"/>
</dbReference>
<dbReference type="Pfam" id="PF08387">
    <property type="entry name" value="FBD"/>
    <property type="match status" value="1"/>
</dbReference>
<sequence length="373" mass="42870">MMKKHKKGEPLFRNLSGARARPSSRGVRKRHKKGKQLTRNILERHTRLSSRGICKRHKKAEQQKNLMGGRVGFSPGERDGIAAKDLTSVLPDEILRYIVSLLPLREAARTSILARKWKYLWRSSLNLNFDVMNMTGEDYHEELEICGATNLASLECRGAVLRYENYRKYGLTYAFGQLPIDFPQLDKLTLCLTYIDPCLQIKKCWRFPKHIQTFTKLRDTVLRMADIGPESVLKMTLALLKASPLVHSLELHGICTKNTFICPSVVELFSNPLLTTYIYVLYLPHLTDDTASKQPNKLSFRKLFQTNSLKKVKIFNLQSAPIEVQIATYFLRNATGLENMTIIRQGQLYEADGKWWEDPQSIPKITRKQGSKE</sequence>
<dbReference type="PANTHER" id="PTHR34145:SF28">
    <property type="entry name" value="F-BOX DOMAIN-CONTAINING PROTEIN"/>
    <property type="match status" value="1"/>
</dbReference>
<gene>
    <name evidence="3" type="ORF">ACH5RR_033034</name>
</gene>
<feature type="compositionally biased region" description="Basic residues" evidence="1">
    <location>
        <begin position="26"/>
        <end position="36"/>
    </location>
</feature>
<accession>A0ABD2YMY8</accession>
<proteinExistence type="predicted"/>
<dbReference type="InterPro" id="IPR053772">
    <property type="entry name" value="At1g61320/At1g61330-like"/>
</dbReference>
<dbReference type="Gene3D" id="1.20.1280.50">
    <property type="match status" value="1"/>
</dbReference>
<dbReference type="Proteomes" id="UP001630127">
    <property type="component" value="Unassembled WGS sequence"/>
</dbReference>
<dbReference type="InterPro" id="IPR001810">
    <property type="entry name" value="F-box_dom"/>
</dbReference>
<dbReference type="InterPro" id="IPR006566">
    <property type="entry name" value="FBD"/>
</dbReference>
<evidence type="ECO:0000259" key="2">
    <source>
        <dbReference type="PROSITE" id="PS50181"/>
    </source>
</evidence>
<dbReference type="PANTHER" id="PTHR34145">
    <property type="entry name" value="OS02G0105600 PROTEIN"/>
    <property type="match status" value="1"/>
</dbReference>
<reference evidence="3 4" key="1">
    <citation type="submission" date="2024-11" db="EMBL/GenBank/DDBJ databases">
        <title>A near-complete genome assembly of Cinchona calisaya.</title>
        <authorList>
            <person name="Lian D.C."/>
            <person name="Zhao X.W."/>
            <person name="Wei L."/>
        </authorList>
    </citation>
    <scope>NUCLEOTIDE SEQUENCE [LARGE SCALE GENOMIC DNA]</scope>
    <source>
        <tissue evidence="3">Nenye</tissue>
    </source>
</reference>
<comment type="caution">
    <text evidence="3">The sequence shown here is derived from an EMBL/GenBank/DDBJ whole genome shotgun (WGS) entry which is preliminary data.</text>
</comment>
<dbReference type="InterPro" id="IPR053781">
    <property type="entry name" value="F-box_AtFBL13-like"/>
</dbReference>
<name>A0ABD2YMY8_9GENT</name>
<dbReference type="AlphaFoldDB" id="A0ABD2YMY8"/>
<dbReference type="PROSITE" id="PS50181">
    <property type="entry name" value="FBOX"/>
    <property type="match status" value="1"/>
</dbReference>
<evidence type="ECO:0000313" key="4">
    <source>
        <dbReference type="Proteomes" id="UP001630127"/>
    </source>
</evidence>
<dbReference type="Pfam" id="PF00646">
    <property type="entry name" value="F-box"/>
    <property type="match status" value="1"/>
</dbReference>
<evidence type="ECO:0000313" key="3">
    <source>
        <dbReference type="EMBL" id="KAL3507652.1"/>
    </source>
</evidence>
<keyword evidence="4" id="KW-1185">Reference proteome</keyword>